<dbReference type="InterPro" id="IPR021415">
    <property type="entry name" value="SAV0927-like"/>
</dbReference>
<name>A0A8I1A6M9_THEIN</name>
<keyword evidence="2" id="KW-1185">Reference proteome</keyword>
<proteinExistence type="predicted"/>
<dbReference type="EMBL" id="JAECVW010000006">
    <property type="protein sequence ID" value="MBH8595774.1"/>
    <property type="molecule type" value="Genomic_DNA"/>
</dbReference>
<evidence type="ECO:0000313" key="1">
    <source>
        <dbReference type="EMBL" id="MBH8595774.1"/>
    </source>
</evidence>
<dbReference type="Pfam" id="PF11256">
    <property type="entry name" value="SAV0927-like"/>
    <property type="match status" value="1"/>
</dbReference>
<organism evidence="1 2">
    <name type="scientific">Thermoactinomyces intermedius</name>
    <dbReference type="NCBI Taxonomy" id="2024"/>
    <lineage>
        <taxon>Bacteria</taxon>
        <taxon>Bacillati</taxon>
        <taxon>Bacillota</taxon>
        <taxon>Bacilli</taxon>
        <taxon>Bacillales</taxon>
        <taxon>Thermoactinomycetaceae</taxon>
        <taxon>Thermoactinomyces</taxon>
    </lineage>
</organism>
<sequence length="90" mass="10626">MENQDLMVLYDEKENTRTRFVSFVGNTNRFDLAITFTDRFYGKLLVLDLQSNRFAIIGPDDVDEPGYLEEVYQLKEDEADELRQFLHTLV</sequence>
<evidence type="ECO:0000313" key="2">
    <source>
        <dbReference type="Proteomes" id="UP000633619"/>
    </source>
</evidence>
<protein>
    <submittedName>
        <fullName evidence="1">DUF3055 domain-containing protein</fullName>
    </submittedName>
</protein>
<dbReference type="AlphaFoldDB" id="A0A8I1A6M9"/>
<comment type="caution">
    <text evidence="1">The sequence shown here is derived from an EMBL/GenBank/DDBJ whole genome shotgun (WGS) entry which is preliminary data.</text>
</comment>
<dbReference type="RefSeq" id="WP_181732264.1">
    <property type="nucleotide sequence ID" value="NZ_JACEIR010000006.1"/>
</dbReference>
<dbReference type="Proteomes" id="UP000633619">
    <property type="component" value="Unassembled WGS sequence"/>
</dbReference>
<gene>
    <name evidence="1" type="ORF">I8U20_10570</name>
</gene>
<accession>A0A8I1A6M9</accession>
<reference evidence="1 2" key="1">
    <citation type="submission" date="2020-12" db="EMBL/GenBank/DDBJ databases">
        <title>WGS of Thermoactinomyces spp.</title>
        <authorList>
            <person name="Cheng K."/>
        </authorList>
    </citation>
    <scope>NUCLEOTIDE SEQUENCE [LARGE SCALE GENOMIC DNA]</scope>
    <source>
        <strain evidence="2">CICC 10671\DSM 43846</strain>
    </source>
</reference>